<dbReference type="EMBL" id="CP093344">
    <property type="protein sequence ID" value="WOG86451.1"/>
    <property type="molecule type" value="Genomic_DNA"/>
</dbReference>
<reference evidence="3" key="2">
    <citation type="submission" date="2022-03" db="EMBL/GenBank/DDBJ databases">
        <title>Draft title - Genomic analysis of global carrot germplasm unveils the trajectory of domestication and the origin of high carotenoid orange carrot.</title>
        <authorList>
            <person name="Iorizzo M."/>
            <person name="Ellison S."/>
            <person name="Senalik D."/>
            <person name="Macko-Podgorni A."/>
            <person name="Grzebelus D."/>
            <person name="Bostan H."/>
            <person name="Rolling W."/>
            <person name="Curaba J."/>
            <person name="Simon P."/>
        </authorList>
    </citation>
    <scope>NUCLEOTIDE SEQUENCE</scope>
    <source>
        <tissue evidence="3">Leaf</tissue>
    </source>
</reference>
<sequence length="471" mass="53987">MFKLKPLFVFSTLVVILAVSVTIFNTDHYKVVNFRLGLSRNYPLLKYLEGLFRKTRKDNEILGTPGSPYCVRWLAPILSGGGYSTEAWSYILALGGLDENVKMSIEQHGDLLNMEFWEGLPEEMRKLAVELHQTKCRLNETIIVCHSEPGAWYPPLFETLPCPEIGYGKYRIVIGRTMFETDRVNAHHVERCNRMDYVWVPTDFHVTTFVQSGVDPSKVVKIVQPVDWKFFDPVKYKPFNLPSKGTLVLGSRPAKKSDNHFVFLSVFKWEYRKGWDVLLRSYLKEFSEADGVSLYLLTNPYYTESDFGNKILEFVAGSDLKRPAHGWAPVYVIDSHIAQIDFPRIYKAADAFVLPSRGEGWGRPIVEAMAMSLPVIITNWSGPTEYMTKENSYPLPVERMSDVMEGPFQGHLWAEPSADKLQNLMRHVMSNPEEAKAKGRQAREDMINRYSPEIVAGIVRDHLQQIFEKTL</sequence>
<evidence type="ECO:0000313" key="3">
    <source>
        <dbReference type="EMBL" id="WOG86451.1"/>
    </source>
</evidence>
<name>A0AAF0WBM9_DAUCS</name>
<dbReference type="Pfam" id="PF00534">
    <property type="entry name" value="Glycos_transf_1"/>
    <property type="match status" value="1"/>
</dbReference>
<dbReference type="Proteomes" id="UP000077755">
    <property type="component" value="Chromosome 2"/>
</dbReference>
<keyword evidence="1" id="KW-0808">Transferase</keyword>
<reference evidence="3" key="1">
    <citation type="journal article" date="2016" name="Nat. Genet.">
        <title>A high-quality carrot genome assembly provides new insights into carotenoid accumulation and asterid genome evolution.</title>
        <authorList>
            <person name="Iorizzo M."/>
            <person name="Ellison S."/>
            <person name="Senalik D."/>
            <person name="Zeng P."/>
            <person name="Satapoomin P."/>
            <person name="Huang J."/>
            <person name="Bowman M."/>
            <person name="Iovene M."/>
            <person name="Sanseverino W."/>
            <person name="Cavagnaro P."/>
            <person name="Yildiz M."/>
            <person name="Macko-Podgorni A."/>
            <person name="Moranska E."/>
            <person name="Grzebelus E."/>
            <person name="Grzebelus D."/>
            <person name="Ashrafi H."/>
            <person name="Zheng Z."/>
            <person name="Cheng S."/>
            <person name="Spooner D."/>
            <person name="Van Deynze A."/>
            <person name="Simon P."/>
        </authorList>
    </citation>
    <scope>NUCLEOTIDE SEQUENCE</scope>
    <source>
        <tissue evidence="3">Leaf</tissue>
    </source>
</reference>
<dbReference type="SUPFAM" id="SSF53756">
    <property type="entry name" value="UDP-Glycosyltransferase/glycogen phosphorylase"/>
    <property type="match status" value="1"/>
</dbReference>
<protein>
    <recommendedName>
        <fullName evidence="2">Glycosyl transferase family 1 domain-containing protein</fullName>
    </recommendedName>
</protein>
<accession>A0AAF0WBM9</accession>
<keyword evidence="1" id="KW-0328">Glycosyltransferase</keyword>
<gene>
    <name evidence="3" type="ORF">DCAR_0205657</name>
</gene>
<keyword evidence="4" id="KW-1185">Reference proteome</keyword>
<dbReference type="PANTHER" id="PTHR46656">
    <property type="entry name" value="PUTATIVE-RELATED"/>
    <property type="match status" value="1"/>
</dbReference>
<evidence type="ECO:0000259" key="2">
    <source>
        <dbReference type="Pfam" id="PF00534"/>
    </source>
</evidence>
<dbReference type="InterPro" id="IPR001296">
    <property type="entry name" value="Glyco_trans_1"/>
</dbReference>
<feature type="domain" description="Glycosyl transferase family 1" evidence="2">
    <location>
        <begin position="341"/>
        <end position="444"/>
    </location>
</feature>
<dbReference type="PANTHER" id="PTHR46656:SF3">
    <property type="entry name" value="PUTATIVE-RELATED"/>
    <property type="match status" value="1"/>
</dbReference>
<dbReference type="Gene3D" id="3.40.50.2000">
    <property type="entry name" value="Glycogen Phosphorylase B"/>
    <property type="match status" value="1"/>
</dbReference>
<evidence type="ECO:0000256" key="1">
    <source>
        <dbReference type="ARBA" id="ARBA00022676"/>
    </source>
</evidence>
<evidence type="ECO:0000313" key="4">
    <source>
        <dbReference type="Proteomes" id="UP000077755"/>
    </source>
</evidence>
<dbReference type="GO" id="GO:0016757">
    <property type="term" value="F:glycosyltransferase activity"/>
    <property type="evidence" value="ECO:0007669"/>
    <property type="project" value="UniProtKB-KW"/>
</dbReference>
<dbReference type="AlphaFoldDB" id="A0AAF0WBM9"/>
<proteinExistence type="predicted"/>
<organism evidence="3 4">
    <name type="scientific">Daucus carota subsp. sativus</name>
    <name type="common">Carrot</name>
    <dbReference type="NCBI Taxonomy" id="79200"/>
    <lineage>
        <taxon>Eukaryota</taxon>
        <taxon>Viridiplantae</taxon>
        <taxon>Streptophyta</taxon>
        <taxon>Embryophyta</taxon>
        <taxon>Tracheophyta</taxon>
        <taxon>Spermatophyta</taxon>
        <taxon>Magnoliopsida</taxon>
        <taxon>eudicotyledons</taxon>
        <taxon>Gunneridae</taxon>
        <taxon>Pentapetalae</taxon>
        <taxon>asterids</taxon>
        <taxon>campanulids</taxon>
        <taxon>Apiales</taxon>
        <taxon>Apiaceae</taxon>
        <taxon>Apioideae</taxon>
        <taxon>Scandiceae</taxon>
        <taxon>Daucinae</taxon>
        <taxon>Daucus</taxon>
        <taxon>Daucus sect. Daucus</taxon>
    </lineage>
</organism>